<dbReference type="EMBL" id="BSYI01000057">
    <property type="protein sequence ID" value="GMG85264.1"/>
    <property type="molecule type" value="Genomic_DNA"/>
</dbReference>
<name>A0ABQ6LT66_9RHOB</name>
<gene>
    <name evidence="1" type="ORF">LNKW23_44820</name>
</gene>
<dbReference type="Proteomes" id="UP001239909">
    <property type="component" value="Unassembled WGS sequence"/>
</dbReference>
<proteinExistence type="predicted"/>
<protein>
    <submittedName>
        <fullName evidence="1">Uncharacterized protein</fullName>
    </submittedName>
</protein>
<sequence length="114" mass="11983">MALPARGALLDVHAAGTWTARPELRRTGAQGHPADAVPAGAPPRIAEAYPLGALLIASQSKRVWSYRDFSRTVMSAMIAGQPMVTGPLYARINDAPDGLADNEGSLTLCLETAE</sequence>
<reference evidence="1 2" key="1">
    <citation type="submission" date="2023-04" db="EMBL/GenBank/DDBJ databases">
        <title>Marinoamorphus aggregata gen. nov., sp. Nov., isolate from tissue of brittle star Ophioplocus japonicus.</title>
        <authorList>
            <person name="Kawano K."/>
            <person name="Sawayama S."/>
            <person name="Nakagawa S."/>
        </authorList>
    </citation>
    <scope>NUCLEOTIDE SEQUENCE [LARGE SCALE GENOMIC DNA]</scope>
    <source>
        <strain evidence="1 2">NKW23</strain>
    </source>
</reference>
<organism evidence="1 2">
    <name type="scientific">Paralimibaculum aggregatum</name>
    <dbReference type="NCBI Taxonomy" id="3036245"/>
    <lineage>
        <taxon>Bacteria</taxon>
        <taxon>Pseudomonadati</taxon>
        <taxon>Pseudomonadota</taxon>
        <taxon>Alphaproteobacteria</taxon>
        <taxon>Rhodobacterales</taxon>
        <taxon>Paracoccaceae</taxon>
        <taxon>Paralimibaculum</taxon>
    </lineage>
</organism>
<dbReference type="Gene3D" id="2.60.120.430">
    <property type="entry name" value="Galactose-binding lectin"/>
    <property type="match status" value="1"/>
</dbReference>
<comment type="caution">
    <text evidence="1">The sequence shown here is derived from an EMBL/GenBank/DDBJ whole genome shotgun (WGS) entry which is preliminary data.</text>
</comment>
<keyword evidence="2" id="KW-1185">Reference proteome</keyword>
<accession>A0ABQ6LT66</accession>
<evidence type="ECO:0000313" key="1">
    <source>
        <dbReference type="EMBL" id="GMG85264.1"/>
    </source>
</evidence>
<evidence type="ECO:0000313" key="2">
    <source>
        <dbReference type="Proteomes" id="UP001239909"/>
    </source>
</evidence>